<organism evidence="5 6">
    <name type="scientific">Rubrivirga litoralis</name>
    <dbReference type="NCBI Taxonomy" id="3075598"/>
    <lineage>
        <taxon>Bacteria</taxon>
        <taxon>Pseudomonadati</taxon>
        <taxon>Rhodothermota</taxon>
        <taxon>Rhodothermia</taxon>
        <taxon>Rhodothermales</taxon>
        <taxon>Rubricoccaceae</taxon>
        <taxon>Rubrivirga</taxon>
    </lineage>
</organism>
<evidence type="ECO:0000259" key="4">
    <source>
        <dbReference type="Pfam" id="PF13559"/>
    </source>
</evidence>
<feature type="domain" description="Protein-glutamine gamma-glutamyltransferase-like C-terminal" evidence="4">
    <location>
        <begin position="169"/>
        <end position="238"/>
    </location>
</feature>
<proteinExistence type="predicted"/>
<gene>
    <name evidence="5" type="ORF">RM540_01525</name>
</gene>
<evidence type="ECO:0000256" key="1">
    <source>
        <dbReference type="SAM" id="MobiDB-lite"/>
    </source>
</evidence>
<keyword evidence="2" id="KW-0812">Transmembrane</keyword>
<feature type="signal peptide" evidence="3">
    <location>
        <begin position="1"/>
        <end position="21"/>
    </location>
</feature>
<dbReference type="Proteomes" id="UP001267426">
    <property type="component" value="Unassembled WGS sequence"/>
</dbReference>
<evidence type="ECO:0000313" key="6">
    <source>
        <dbReference type="Proteomes" id="UP001267426"/>
    </source>
</evidence>
<evidence type="ECO:0000313" key="5">
    <source>
        <dbReference type="EMBL" id="MDT0630413.1"/>
    </source>
</evidence>
<keyword evidence="2" id="KW-0472">Membrane</keyword>
<dbReference type="RefSeq" id="WP_311661499.1">
    <property type="nucleotide sequence ID" value="NZ_JAVRHT010000002.1"/>
</dbReference>
<dbReference type="EMBL" id="JAVRHT010000002">
    <property type="protein sequence ID" value="MDT0630413.1"/>
    <property type="molecule type" value="Genomic_DNA"/>
</dbReference>
<keyword evidence="6" id="KW-1185">Reference proteome</keyword>
<accession>A0ABU3BMA1</accession>
<feature type="transmembrane region" description="Helical" evidence="2">
    <location>
        <begin position="97"/>
        <end position="117"/>
    </location>
</feature>
<reference evidence="5 6" key="1">
    <citation type="submission" date="2023-09" db="EMBL/GenBank/DDBJ databases">
        <authorList>
            <person name="Rey-Velasco X."/>
        </authorList>
    </citation>
    <scope>NUCLEOTIDE SEQUENCE [LARGE SCALE GENOMIC DNA]</scope>
    <source>
        <strain evidence="5 6">F394</strain>
    </source>
</reference>
<feature type="chain" id="PRO_5046707532" evidence="3">
    <location>
        <begin position="22"/>
        <end position="270"/>
    </location>
</feature>
<comment type="caution">
    <text evidence="5">The sequence shown here is derived from an EMBL/GenBank/DDBJ whole genome shotgun (WGS) entry which is preliminary data.</text>
</comment>
<keyword evidence="3" id="KW-0732">Signal</keyword>
<dbReference type="Pfam" id="PF13559">
    <property type="entry name" value="DUF4129"/>
    <property type="match status" value="1"/>
</dbReference>
<sequence length="270" mass="28835">MRAAVVLVALLLAGGAGRAQEAGPPPPPAEAAPPELHTARVRPRAVPDSLLGALAADPAFQYDRPVAEQPSLWDRFWRWFAETFLSPALDGLVSRPVAALLMALAALAAVWVVLRLVRGEGSRVFGRRDLAPGASDPLLDVDDLQGVDLAGRLRQALAGGDHRAAVRLRYLLALQEMEDAGLVVWSREKTNRTYVAEARRADAAVGGAFAEATRVFDWVWYGGLAVDADRYGRFEARFDRLDAALGRPARPAGRTAAPPPAEAPPAEAAS</sequence>
<protein>
    <submittedName>
        <fullName evidence="5">DUF4129 domain-containing protein</fullName>
    </submittedName>
</protein>
<evidence type="ECO:0000256" key="3">
    <source>
        <dbReference type="SAM" id="SignalP"/>
    </source>
</evidence>
<feature type="region of interest" description="Disordered" evidence="1">
    <location>
        <begin position="248"/>
        <end position="270"/>
    </location>
</feature>
<keyword evidence="2" id="KW-1133">Transmembrane helix</keyword>
<evidence type="ECO:0000256" key="2">
    <source>
        <dbReference type="SAM" id="Phobius"/>
    </source>
</evidence>
<name>A0ABU3BMA1_9BACT</name>
<dbReference type="InterPro" id="IPR025403">
    <property type="entry name" value="TgpA-like_C"/>
</dbReference>